<gene>
    <name evidence="7" type="ORF">AFUS01_LOCUS3097</name>
</gene>
<feature type="region of interest" description="Disordered" evidence="6">
    <location>
        <begin position="1"/>
        <end position="51"/>
    </location>
</feature>
<comment type="subcellular location">
    <subcellularLocation>
        <location evidence="1">Nucleus</location>
    </subcellularLocation>
</comment>
<sequence length="318" mass="36261">MEIASNVKQRKRNAAVNKPVLNLIKEAQPKASRTRGKPSPKKKASPRLKSLSKAKKITARRNNTPNSTKRGRISRLLFAKTKKKTPDKNGQDVPAKPAFYRTRNAATADYEEKLEAVRAASLDLKKLTKTCAKKESNLEADGFTPSPPKFETINESRVLACGLWFKVGDIISVYGDERAHFKTYFAQILLFLQDRYGEQYCDVRWLIPISLESKVNFASSNKFDFNNYLEGPRHTEPIKISNINFVSHAPRGAGTVMPGIIGHLQPNPSFNQYRQRNETKILDVPTRTATTIDQKLRNPYFFQWLIFCVPRFNYTSNY</sequence>
<dbReference type="OrthoDB" id="9994231at2759"/>
<dbReference type="InterPro" id="IPR039050">
    <property type="entry name" value="GATAD1"/>
</dbReference>
<evidence type="ECO:0000256" key="1">
    <source>
        <dbReference type="ARBA" id="ARBA00004123"/>
    </source>
</evidence>
<evidence type="ECO:0000256" key="2">
    <source>
        <dbReference type="ARBA" id="ARBA00022723"/>
    </source>
</evidence>
<protein>
    <recommendedName>
        <fullName evidence="9">BAH domain-containing protein</fullName>
    </recommendedName>
</protein>
<dbReference type="PANTHER" id="PTHR13340:SF2">
    <property type="entry name" value="GATA ZINC FINGER DOMAIN-CONTAINING PROTEIN 1"/>
    <property type="match status" value="1"/>
</dbReference>
<dbReference type="GO" id="GO:0006325">
    <property type="term" value="P:chromatin organization"/>
    <property type="evidence" value="ECO:0007669"/>
    <property type="project" value="TreeGrafter"/>
</dbReference>
<accession>A0A8J2J3C7</accession>
<keyword evidence="3" id="KW-0863">Zinc-finger</keyword>
<proteinExistence type="predicted"/>
<keyword evidence="2" id="KW-0479">Metal-binding</keyword>
<evidence type="ECO:0008006" key="9">
    <source>
        <dbReference type="Google" id="ProtNLM"/>
    </source>
</evidence>
<evidence type="ECO:0000256" key="4">
    <source>
        <dbReference type="ARBA" id="ARBA00022833"/>
    </source>
</evidence>
<evidence type="ECO:0000256" key="5">
    <source>
        <dbReference type="ARBA" id="ARBA00023242"/>
    </source>
</evidence>
<dbReference type="EMBL" id="CAJVCH010018276">
    <property type="protein sequence ID" value="CAG7684950.1"/>
    <property type="molecule type" value="Genomic_DNA"/>
</dbReference>
<keyword evidence="4" id="KW-0862">Zinc</keyword>
<keyword evidence="8" id="KW-1185">Reference proteome</keyword>
<dbReference type="PANTHER" id="PTHR13340">
    <property type="entry name" value="GATA ZINC FINGER DOMAIN-CONTAINING"/>
    <property type="match status" value="1"/>
</dbReference>
<evidence type="ECO:0000313" key="7">
    <source>
        <dbReference type="EMBL" id="CAG7684950.1"/>
    </source>
</evidence>
<dbReference type="GO" id="GO:0008270">
    <property type="term" value="F:zinc ion binding"/>
    <property type="evidence" value="ECO:0007669"/>
    <property type="project" value="UniProtKB-KW"/>
</dbReference>
<dbReference type="Proteomes" id="UP000708208">
    <property type="component" value="Unassembled WGS sequence"/>
</dbReference>
<evidence type="ECO:0000256" key="3">
    <source>
        <dbReference type="ARBA" id="ARBA00022771"/>
    </source>
</evidence>
<name>A0A8J2J3C7_9HEXA</name>
<dbReference type="AlphaFoldDB" id="A0A8J2J3C7"/>
<evidence type="ECO:0000256" key="6">
    <source>
        <dbReference type="SAM" id="MobiDB-lite"/>
    </source>
</evidence>
<reference evidence="7" key="1">
    <citation type="submission" date="2021-06" db="EMBL/GenBank/DDBJ databases">
        <authorList>
            <person name="Hodson N. C."/>
            <person name="Mongue J. A."/>
            <person name="Jaron S. K."/>
        </authorList>
    </citation>
    <scope>NUCLEOTIDE SEQUENCE</scope>
</reference>
<dbReference type="GO" id="GO:0005634">
    <property type="term" value="C:nucleus"/>
    <property type="evidence" value="ECO:0007669"/>
    <property type="project" value="UniProtKB-SubCell"/>
</dbReference>
<comment type="caution">
    <text evidence="7">The sequence shown here is derived from an EMBL/GenBank/DDBJ whole genome shotgun (WGS) entry which is preliminary data.</text>
</comment>
<organism evidence="7 8">
    <name type="scientific">Allacma fusca</name>
    <dbReference type="NCBI Taxonomy" id="39272"/>
    <lineage>
        <taxon>Eukaryota</taxon>
        <taxon>Metazoa</taxon>
        <taxon>Ecdysozoa</taxon>
        <taxon>Arthropoda</taxon>
        <taxon>Hexapoda</taxon>
        <taxon>Collembola</taxon>
        <taxon>Symphypleona</taxon>
        <taxon>Sminthuridae</taxon>
        <taxon>Allacma</taxon>
    </lineage>
</organism>
<evidence type="ECO:0000313" key="8">
    <source>
        <dbReference type="Proteomes" id="UP000708208"/>
    </source>
</evidence>
<keyword evidence="5" id="KW-0539">Nucleus</keyword>
<feature type="compositionally biased region" description="Basic residues" evidence="6">
    <location>
        <begin position="32"/>
        <end position="51"/>
    </location>
</feature>